<dbReference type="InterPro" id="IPR000037">
    <property type="entry name" value="SsrA-bd_prot"/>
</dbReference>
<keyword evidence="1 3" id="KW-0963">Cytoplasm</keyword>
<reference evidence="4 5" key="1">
    <citation type="submission" date="2017-06" db="EMBL/GenBank/DDBJ databases">
        <title>Metabolic interaction between xylem feeders and their symbionts.</title>
        <authorList>
            <person name="Chouaia B."/>
        </authorList>
    </citation>
    <scope>NUCLEOTIDE SEQUENCE [LARGE SCALE GENOMIC DNA]</scope>
    <source>
        <strain evidence="4 5">Gra</strain>
    </source>
</reference>
<keyword evidence="2 3" id="KW-0694">RNA-binding</keyword>
<comment type="similarity">
    <text evidence="3">Belongs to the SmpB family.</text>
</comment>
<evidence type="ECO:0000313" key="5">
    <source>
        <dbReference type="Proteomes" id="UP000234253"/>
    </source>
</evidence>
<dbReference type="AlphaFoldDB" id="A0A2N4XWZ6"/>
<dbReference type="InterPro" id="IPR020081">
    <property type="entry name" value="SsrA-bd_prot_CS"/>
</dbReference>
<dbReference type="GO" id="GO:0070929">
    <property type="term" value="P:trans-translation"/>
    <property type="evidence" value="ECO:0007669"/>
    <property type="project" value="UniProtKB-UniRule"/>
</dbReference>
<dbReference type="NCBIfam" id="NF003843">
    <property type="entry name" value="PRK05422.1"/>
    <property type="match status" value="1"/>
</dbReference>
<comment type="function">
    <text evidence="3">Required for rescue of stalled ribosomes mediated by trans-translation. Binds to transfer-messenger RNA (tmRNA), required for stable association of tmRNA with ribosomes. tmRNA and SmpB together mimic tRNA shape, replacing the anticodon stem-loop with SmpB. tmRNA is encoded by the ssrA gene; the 2 termini fold to resemble tRNA(Ala) and it encodes a 'tag peptide', a short internal open reading frame. During trans-translation Ala-aminoacylated tmRNA acts like a tRNA, entering the A-site of stalled ribosomes, displacing the stalled mRNA. The ribosome then switches to translate the ORF on the tmRNA; the nascent peptide is terminated with the 'tag peptide' encoded by the tmRNA and targeted for degradation. The ribosome is freed to recommence translation, which seems to be the essential function of trans-translation.</text>
</comment>
<dbReference type="RefSeq" id="WP_101626901.1">
    <property type="nucleotide sequence ID" value="NZ_NJPO01000092.1"/>
</dbReference>
<dbReference type="HAMAP" id="MF_00023">
    <property type="entry name" value="SmpB"/>
    <property type="match status" value="1"/>
</dbReference>
<dbReference type="GO" id="GO:0070930">
    <property type="term" value="P:trans-translation-dependent protein tagging"/>
    <property type="evidence" value="ECO:0007669"/>
    <property type="project" value="TreeGrafter"/>
</dbReference>
<accession>A0A2N4XWZ6</accession>
<protein>
    <recommendedName>
        <fullName evidence="3">SsrA-binding protein</fullName>
    </recommendedName>
    <alternativeName>
        <fullName evidence="3">Small protein B</fullName>
    </alternativeName>
</protein>
<evidence type="ECO:0000256" key="1">
    <source>
        <dbReference type="ARBA" id="ARBA00022490"/>
    </source>
</evidence>
<sequence>MKDNNRYKSSLTTIAQNKRVYHEYFIENDFEAGLLLQGWEVKSLRAGKVHINDSYVLFKDSEAFLFGATFQPLIVASSHIVCYPMRTRKLLLNRRELNYLFGQVHRNSYTVVTLSLYWRKHLAKIKIGVAKGKKQYDKRRSIKEREWQLHKARLTKYYYR</sequence>
<dbReference type="InterPro" id="IPR023620">
    <property type="entry name" value="SmpB"/>
</dbReference>
<dbReference type="OrthoDB" id="9805462at2"/>
<dbReference type="GO" id="GO:0003723">
    <property type="term" value="F:RNA binding"/>
    <property type="evidence" value="ECO:0007669"/>
    <property type="project" value="UniProtKB-UniRule"/>
</dbReference>
<gene>
    <name evidence="3" type="primary">smpB</name>
    <name evidence="4" type="ORF">CEX73_01860</name>
</gene>
<dbReference type="PROSITE" id="PS01317">
    <property type="entry name" value="SSRP"/>
    <property type="match status" value="1"/>
</dbReference>
<organism evidence="4 5">
    <name type="scientific">Candidatus Palibaumannia cicadellinicola</name>
    <dbReference type="NCBI Taxonomy" id="186490"/>
    <lineage>
        <taxon>Bacteria</taxon>
        <taxon>Pseudomonadati</taxon>
        <taxon>Pseudomonadota</taxon>
        <taxon>Gammaproteobacteria</taxon>
        <taxon>Candidatus Palibaumannia</taxon>
    </lineage>
</organism>
<dbReference type="NCBIfam" id="TIGR00086">
    <property type="entry name" value="smpB"/>
    <property type="match status" value="1"/>
</dbReference>
<dbReference type="SUPFAM" id="SSF74982">
    <property type="entry name" value="Small protein B (SmpB)"/>
    <property type="match status" value="1"/>
</dbReference>
<dbReference type="Proteomes" id="UP000234253">
    <property type="component" value="Unassembled WGS sequence"/>
</dbReference>
<evidence type="ECO:0000313" key="4">
    <source>
        <dbReference type="EMBL" id="PLK58669.1"/>
    </source>
</evidence>
<proteinExistence type="inferred from homology"/>
<comment type="caution">
    <text evidence="4">The sequence shown here is derived from an EMBL/GenBank/DDBJ whole genome shotgun (WGS) entry which is preliminary data.</text>
</comment>
<dbReference type="PANTHER" id="PTHR30308:SF2">
    <property type="entry name" value="SSRA-BINDING PROTEIN"/>
    <property type="match status" value="1"/>
</dbReference>
<dbReference type="GO" id="GO:0005829">
    <property type="term" value="C:cytosol"/>
    <property type="evidence" value="ECO:0007669"/>
    <property type="project" value="TreeGrafter"/>
</dbReference>
<evidence type="ECO:0000256" key="2">
    <source>
        <dbReference type="ARBA" id="ARBA00022884"/>
    </source>
</evidence>
<comment type="subcellular location">
    <subcellularLocation>
        <location evidence="3">Cytoplasm</location>
    </subcellularLocation>
    <text evidence="3">The tmRNA-SmpB complex associates with stalled 70S ribosomes.</text>
</comment>
<dbReference type="Pfam" id="PF01668">
    <property type="entry name" value="SmpB"/>
    <property type="match status" value="1"/>
</dbReference>
<dbReference type="CDD" id="cd09294">
    <property type="entry name" value="SmpB"/>
    <property type="match status" value="1"/>
</dbReference>
<dbReference type="PANTHER" id="PTHR30308">
    <property type="entry name" value="TMRNA-BINDING COMPONENT OF TRANS-TRANSLATION TAGGING COMPLEX"/>
    <property type="match status" value="1"/>
</dbReference>
<dbReference type="EMBL" id="NJPO01000092">
    <property type="protein sequence ID" value="PLK58669.1"/>
    <property type="molecule type" value="Genomic_DNA"/>
</dbReference>
<dbReference type="Gene3D" id="2.40.280.10">
    <property type="match status" value="1"/>
</dbReference>
<evidence type="ECO:0000256" key="3">
    <source>
        <dbReference type="HAMAP-Rule" id="MF_00023"/>
    </source>
</evidence>
<name>A0A2N4XWZ6_9GAMM</name>